<evidence type="ECO:0000313" key="2">
    <source>
        <dbReference type="Proteomes" id="UP000217954"/>
    </source>
</evidence>
<name>A0A1Z4F4Z0_9MYCO</name>
<proteinExistence type="predicted"/>
<keyword evidence="2" id="KW-1185">Reference proteome</keyword>
<protein>
    <recommendedName>
        <fullName evidence="3">Metal-dependent hydrolase</fullName>
    </recommendedName>
</protein>
<evidence type="ECO:0000313" key="1">
    <source>
        <dbReference type="EMBL" id="BAY00265.1"/>
    </source>
</evidence>
<reference evidence="2" key="1">
    <citation type="journal article" date="2017" name="Genome Announc.">
        <title>Complete Genome Sequence of Mycobacterium stephanolepidis.</title>
        <authorList>
            <person name="Fukano H."/>
            <person name="Yoshida M."/>
            <person name="Katayama Y."/>
            <person name="Omatsu T."/>
            <person name="Mizutani T."/>
            <person name="Kurata O."/>
            <person name="Wada S."/>
            <person name="Hoshino Y."/>
        </authorList>
    </citation>
    <scope>NUCLEOTIDE SEQUENCE [LARGE SCALE GENOMIC DNA]</scope>
    <source>
        <strain evidence="2">NJB0901</strain>
    </source>
</reference>
<gene>
    <name evidence="1" type="ORF">MSTE_04973</name>
</gene>
<evidence type="ECO:0008006" key="3">
    <source>
        <dbReference type="Google" id="ProtNLM"/>
    </source>
</evidence>
<organism evidence="1 2">
    <name type="scientific">[Mycobacterium] stephanolepidis</name>
    <dbReference type="NCBI Taxonomy" id="1520670"/>
    <lineage>
        <taxon>Bacteria</taxon>
        <taxon>Bacillati</taxon>
        <taxon>Actinomycetota</taxon>
        <taxon>Actinomycetes</taxon>
        <taxon>Mycobacteriales</taxon>
        <taxon>Mycobacteriaceae</taxon>
        <taxon>Mycobacteroides</taxon>
    </lineage>
</organism>
<dbReference type="KEGG" id="mste:MSTE_04973"/>
<accession>A0A1Z4F4Z0</accession>
<dbReference type="AlphaFoldDB" id="A0A1Z4F4Z0"/>
<sequence length="89" mass="10183">MSIAIVPMLILAPWLSIYTNDPEGRRQPARLVAETVKMLRNPMFRGIYSDMKPFKRPGFHPDHIDTTALLVHWQQALFGPRGQLTANLK</sequence>
<dbReference type="Proteomes" id="UP000217954">
    <property type="component" value="Chromosome"/>
</dbReference>
<reference evidence="1 2" key="2">
    <citation type="journal article" date="2017" name="Int. J. Syst. Evol. Microbiol.">
        <title>Mycobacterium stephanolepidis sp. nov., a rapidly growing species related to Mycobacterium chelonae, isolated from marine teleost fish, Stephanolepis cirrhifer.</title>
        <authorList>
            <person name="Fukano H."/>
            <person name="Wada S."/>
            <person name="Kurata O."/>
            <person name="Katayama K."/>
            <person name="Fujiwara N."/>
            <person name="Hoshino Y."/>
        </authorList>
    </citation>
    <scope>NUCLEOTIDE SEQUENCE [LARGE SCALE GENOMIC DNA]</scope>
    <source>
        <strain evidence="1 2">NJB0901</strain>
    </source>
</reference>
<dbReference type="EMBL" id="AP018165">
    <property type="protein sequence ID" value="BAY00265.1"/>
    <property type="molecule type" value="Genomic_DNA"/>
</dbReference>